<feature type="region of interest" description="Disordered" evidence="7">
    <location>
        <begin position="229"/>
        <end position="253"/>
    </location>
</feature>
<evidence type="ECO:0000313" key="11">
    <source>
        <dbReference type="Proteomes" id="UP000609346"/>
    </source>
</evidence>
<organism evidence="10 11">
    <name type="scientific">Paenibacillus terricola</name>
    <dbReference type="NCBI Taxonomy" id="2763503"/>
    <lineage>
        <taxon>Bacteria</taxon>
        <taxon>Bacillati</taxon>
        <taxon>Bacillota</taxon>
        <taxon>Bacilli</taxon>
        <taxon>Bacillales</taxon>
        <taxon>Paenibacillaceae</taxon>
        <taxon>Paenibacillus</taxon>
    </lineage>
</organism>
<sequence>MTKELDLKLIVSLIRKKLWIVLVIGAIGMAAAGAYSTWFTKPVYQAYTKLIVNSTVAKAGAFQLDLNMINTNLSLINTYKEIIKTPSIMSLVLEKHPEINVTPERLMKGIRFSSVNGTQVVTLYYQDTDYKRAADIVNSVSQVFQLQIPKIMKVDNVYLLDMADPNKMPLPVKPDIALNMAIGAVVSVLVGIGLVLLLDYFDDSIRTEDDVQHYLELPALVSVPYMKQGDMTPKQRNQPPQASDAKAGVARVS</sequence>
<dbReference type="InterPro" id="IPR003856">
    <property type="entry name" value="LPS_length_determ_N"/>
</dbReference>
<dbReference type="PANTHER" id="PTHR32309:SF13">
    <property type="entry name" value="FERRIC ENTEROBACTIN TRANSPORT PROTEIN FEPE"/>
    <property type="match status" value="1"/>
</dbReference>
<evidence type="ECO:0000313" key="10">
    <source>
        <dbReference type="EMBL" id="MBD3920248.1"/>
    </source>
</evidence>
<evidence type="ECO:0000256" key="4">
    <source>
        <dbReference type="ARBA" id="ARBA00022692"/>
    </source>
</evidence>
<accession>A0ABR8MWB7</accession>
<evidence type="ECO:0000256" key="6">
    <source>
        <dbReference type="ARBA" id="ARBA00023136"/>
    </source>
</evidence>
<reference evidence="10 11" key="1">
    <citation type="submission" date="2020-09" db="EMBL/GenBank/DDBJ databases">
        <title>Paenibacillus sp. strain PR3 16S rRNA gene Genome sequencing and assembly.</title>
        <authorList>
            <person name="Kim J."/>
        </authorList>
    </citation>
    <scope>NUCLEOTIDE SEQUENCE [LARGE SCALE GENOMIC DNA]</scope>
    <source>
        <strain evidence="10 11">PR3</strain>
    </source>
</reference>
<dbReference type="InterPro" id="IPR050445">
    <property type="entry name" value="Bact_polysacc_biosynth/exp"/>
</dbReference>
<comment type="similarity">
    <text evidence="2">Belongs to the CpsC/CapA family.</text>
</comment>
<keyword evidence="11" id="KW-1185">Reference proteome</keyword>
<evidence type="ECO:0000259" key="9">
    <source>
        <dbReference type="Pfam" id="PF02706"/>
    </source>
</evidence>
<evidence type="ECO:0000256" key="8">
    <source>
        <dbReference type="SAM" id="Phobius"/>
    </source>
</evidence>
<keyword evidence="5 8" id="KW-1133">Transmembrane helix</keyword>
<dbReference type="EMBL" id="JACXZA010000003">
    <property type="protein sequence ID" value="MBD3920248.1"/>
    <property type="molecule type" value="Genomic_DNA"/>
</dbReference>
<dbReference type="Pfam" id="PF02706">
    <property type="entry name" value="Wzz"/>
    <property type="match status" value="1"/>
</dbReference>
<keyword evidence="4 8" id="KW-0812">Transmembrane</keyword>
<proteinExistence type="inferred from homology"/>
<dbReference type="RefSeq" id="WP_191204483.1">
    <property type="nucleotide sequence ID" value="NZ_JACXZA010000003.1"/>
</dbReference>
<gene>
    <name evidence="10" type="ORF">H8B09_15890</name>
</gene>
<comment type="caution">
    <text evidence="10">The sequence shown here is derived from an EMBL/GenBank/DDBJ whole genome shotgun (WGS) entry which is preliminary data.</text>
</comment>
<evidence type="ECO:0000256" key="2">
    <source>
        <dbReference type="ARBA" id="ARBA00006683"/>
    </source>
</evidence>
<keyword evidence="6 8" id="KW-0472">Membrane</keyword>
<name>A0ABR8MWB7_9BACL</name>
<dbReference type="PANTHER" id="PTHR32309">
    <property type="entry name" value="TYROSINE-PROTEIN KINASE"/>
    <property type="match status" value="1"/>
</dbReference>
<feature type="transmembrane region" description="Helical" evidence="8">
    <location>
        <begin position="176"/>
        <end position="198"/>
    </location>
</feature>
<dbReference type="Proteomes" id="UP000609346">
    <property type="component" value="Unassembled WGS sequence"/>
</dbReference>
<keyword evidence="3" id="KW-1003">Cell membrane</keyword>
<feature type="domain" description="Polysaccharide chain length determinant N-terminal" evidence="9">
    <location>
        <begin position="4"/>
        <end position="95"/>
    </location>
</feature>
<evidence type="ECO:0000256" key="1">
    <source>
        <dbReference type="ARBA" id="ARBA00004651"/>
    </source>
</evidence>
<feature type="transmembrane region" description="Helical" evidence="8">
    <location>
        <begin position="18"/>
        <end position="38"/>
    </location>
</feature>
<protein>
    <submittedName>
        <fullName evidence="10">Lipopolysaccharide biosynthesis protein</fullName>
    </submittedName>
</protein>
<evidence type="ECO:0000256" key="7">
    <source>
        <dbReference type="SAM" id="MobiDB-lite"/>
    </source>
</evidence>
<evidence type="ECO:0000256" key="5">
    <source>
        <dbReference type="ARBA" id="ARBA00022989"/>
    </source>
</evidence>
<evidence type="ECO:0000256" key="3">
    <source>
        <dbReference type="ARBA" id="ARBA00022475"/>
    </source>
</evidence>
<comment type="subcellular location">
    <subcellularLocation>
        <location evidence="1">Cell membrane</location>
        <topology evidence="1">Multi-pass membrane protein</topology>
    </subcellularLocation>
</comment>